<dbReference type="InterPro" id="IPR016181">
    <property type="entry name" value="Acyl_CoA_acyltransferase"/>
</dbReference>
<dbReference type="Pfam" id="PF13302">
    <property type="entry name" value="Acetyltransf_3"/>
    <property type="match status" value="1"/>
</dbReference>
<proteinExistence type="predicted"/>
<keyword evidence="1" id="KW-0812">Transmembrane</keyword>
<gene>
    <name evidence="3" type="ordered locus">LACR_1724</name>
</gene>
<dbReference type="GO" id="GO:0005840">
    <property type="term" value="C:ribosome"/>
    <property type="evidence" value="ECO:0007669"/>
    <property type="project" value="UniProtKB-KW"/>
</dbReference>
<reference evidence="3 4" key="1">
    <citation type="journal article" date="2006" name="Proc. Natl. Acad. Sci. U.S.A.">
        <title>Comparative genomics of the lactic acid bacteria.</title>
        <authorList>
            <person name="Makarova K."/>
            <person name="Slesarev A."/>
            <person name="Wolf Y."/>
            <person name="Sorokin A."/>
            <person name="Mirkin B."/>
            <person name="Koonin E."/>
            <person name="Pavlov A."/>
            <person name="Pavlova N."/>
            <person name="Karamychev V."/>
            <person name="Polouchine N."/>
            <person name="Shakhova V."/>
            <person name="Grigoriev I."/>
            <person name="Lou Y."/>
            <person name="Rohksar D."/>
            <person name="Lucas S."/>
            <person name="Huang K."/>
            <person name="Goodstein D.M."/>
            <person name="Hawkins T."/>
            <person name="Plengvidhya V."/>
            <person name="Welker D."/>
            <person name="Hughes J."/>
            <person name="Goh Y."/>
            <person name="Benson A."/>
            <person name="Baldwin K."/>
            <person name="Lee J.H."/>
            <person name="Diaz-Muniz I."/>
            <person name="Dosti B."/>
            <person name="Smeianov V."/>
            <person name="Wechter W."/>
            <person name="Barabote R."/>
            <person name="Lorca G."/>
            <person name="Altermann E."/>
            <person name="Barrangou R."/>
            <person name="Ganesan B."/>
            <person name="Xie Y."/>
            <person name="Rawsthorne H."/>
            <person name="Tamir D."/>
            <person name="Parker C."/>
            <person name="Breidt F."/>
            <person name="Broadbent J."/>
            <person name="Hutkins R."/>
            <person name="O'Sullivan D."/>
            <person name="Steele J."/>
            <person name="Unlu G."/>
            <person name="Saier M."/>
            <person name="Klaenhammer T."/>
            <person name="Richardson P."/>
            <person name="Kozyavkin S."/>
            <person name="Weimer B."/>
            <person name="Mills D."/>
        </authorList>
    </citation>
    <scope>NUCLEOTIDE SEQUENCE [LARGE SCALE GENOMIC DNA]</scope>
    <source>
        <strain evidence="3 4">SK11</strain>
    </source>
</reference>
<dbReference type="AlphaFoldDB" id="Q02XV2"/>
<keyword evidence="1" id="KW-0472">Membrane</keyword>
<dbReference type="PANTHER" id="PTHR43415:SF6">
    <property type="entry name" value="SPERMIDINE N(1)-ACETYLTRANSFERASE"/>
    <property type="match status" value="1"/>
</dbReference>
<name>Q02XV2_LACLS</name>
<keyword evidence="1" id="KW-1133">Transmembrane helix</keyword>
<dbReference type="EMBL" id="CP000425">
    <property type="protein sequence ID" value="ABJ73220.1"/>
    <property type="molecule type" value="Genomic_DNA"/>
</dbReference>
<dbReference type="GO" id="GO:0004145">
    <property type="term" value="F:diamine N-acetyltransferase activity"/>
    <property type="evidence" value="ECO:0007669"/>
    <property type="project" value="TreeGrafter"/>
</dbReference>
<dbReference type="PANTHER" id="PTHR43415">
    <property type="entry name" value="SPERMIDINE N(1)-ACETYLTRANSFERASE"/>
    <property type="match status" value="1"/>
</dbReference>
<dbReference type="Gene3D" id="3.40.630.30">
    <property type="match status" value="1"/>
</dbReference>
<feature type="transmembrane region" description="Helical" evidence="1">
    <location>
        <begin position="187"/>
        <end position="204"/>
    </location>
</feature>
<keyword evidence="3" id="KW-0689">Ribosomal protein</keyword>
<organism evidence="3 4">
    <name type="scientific">Lactococcus lactis subsp. cremoris (strain SK11)</name>
    <dbReference type="NCBI Taxonomy" id="272622"/>
    <lineage>
        <taxon>Bacteria</taxon>
        <taxon>Bacillati</taxon>
        <taxon>Bacillota</taxon>
        <taxon>Bacilli</taxon>
        <taxon>Lactobacillales</taxon>
        <taxon>Streptococcaceae</taxon>
        <taxon>Lactococcus</taxon>
        <taxon>Lactococcus cremoris subsp. cremoris</taxon>
    </lineage>
</organism>
<evidence type="ECO:0000313" key="3">
    <source>
        <dbReference type="EMBL" id="ABJ73220.1"/>
    </source>
</evidence>
<evidence type="ECO:0000259" key="2">
    <source>
        <dbReference type="PROSITE" id="PS51186"/>
    </source>
</evidence>
<keyword evidence="3" id="KW-0808">Transferase</keyword>
<accession>Q02XV2</accession>
<sequence length="212" mass="24777">MTTLTNETTMRIRALERTDLRNIHIINNKAETMRLWFEEPYESLDELTSLYDKHIHDNTERRFVIEDNDTFVGIVELMSIDYIHRTCEIQIIIIGGFSGKGYAQKALKTGVDYAFNTLNMHKVYLWVDIDNAPAVHIYKKLGFKIEGTIKEQFFAGGKYHDSYFMGILKSEYAQKEKTLRNKKTGKIPVFLFLSVFSYLFSFSFEHVSWLAS</sequence>
<dbReference type="InterPro" id="IPR000182">
    <property type="entry name" value="GNAT_dom"/>
</dbReference>
<dbReference type="PROSITE" id="PS51186">
    <property type="entry name" value="GNAT"/>
    <property type="match status" value="1"/>
</dbReference>
<dbReference type="KEGG" id="llc:LACR_1724"/>
<dbReference type="Proteomes" id="UP000000240">
    <property type="component" value="Chromosome"/>
</dbReference>
<evidence type="ECO:0000313" key="4">
    <source>
        <dbReference type="Proteomes" id="UP000000240"/>
    </source>
</evidence>
<protein>
    <submittedName>
        <fullName evidence="3">Acetyltransferase, including N-acetylase of ribosomal protein</fullName>
    </submittedName>
</protein>
<evidence type="ECO:0000256" key="1">
    <source>
        <dbReference type="SAM" id="Phobius"/>
    </source>
</evidence>
<dbReference type="SUPFAM" id="SSF55729">
    <property type="entry name" value="Acyl-CoA N-acyltransferases (Nat)"/>
    <property type="match status" value="1"/>
</dbReference>
<dbReference type="HOGENOM" id="CLU_013985_3_2_9"/>
<keyword evidence="3" id="KW-0687">Ribonucleoprotein</keyword>
<feature type="domain" description="N-acetyltransferase" evidence="2">
    <location>
        <begin position="10"/>
        <end position="170"/>
    </location>
</feature>